<gene>
    <name evidence="2" type="ORF">RZ517_02690</name>
</gene>
<reference evidence="2 3" key="1">
    <citation type="submission" date="2023-10" db="EMBL/GenBank/DDBJ databases">
        <title>Roseovarius strain S88 nov., isolated from a marine algae.</title>
        <authorList>
            <person name="Lee M.W."/>
            <person name="Lee J.K."/>
            <person name="Kim J.M."/>
            <person name="Choi D.G."/>
            <person name="Baek J.H."/>
            <person name="Bayburt H."/>
            <person name="Jung J.J."/>
            <person name="Han D.M."/>
            <person name="Jeon C.O."/>
        </authorList>
    </citation>
    <scope>NUCLEOTIDE SEQUENCE [LARGE SCALE GENOMIC DNA]</scope>
    <source>
        <strain evidence="2 3">S88</strain>
    </source>
</reference>
<proteinExistence type="predicted"/>
<dbReference type="RefSeq" id="WP_338549946.1">
    <property type="nucleotide sequence ID" value="NZ_CP146069.1"/>
</dbReference>
<dbReference type="InterPro" id="IPR001466">
    <property type="entry name" value="Beta-lactam-related"/>
</dbReference>
<dbReference type="InterPro" id="IPR050789">
    <property type="entry name" value="Diverse_Enzym_Activities"/>
</dbReference>
<dbReference type="Gene3D" id="3.40.710.10">
    <property type="entry name" value="DD-peptidase/beta-lactamase superfamily"/>
    <property type="match status" value="1"/>
</dbReference>
<evidence type="ECO:0000313" key="3">
    <source>
        <dbReference type="Proteomes" id="UP001364156"/>
    </source>
</evidence>
<accession>A0ABZ2HGE6</accession>
<sequence length="357" mass="38255">MSQSGTRNFRLGALAVIAIAAVAFVFLREDPTEEDVIEAFLEATGIPGAVLAYGPSDGAPTLKAFGVSDPIIGTPMQVDQVLPLASLTKPITAAALLSLVNAGEVSLDKPLAEQINLPTPHDPRAMAITPRDLLAHRGGFDRSLTFDPVFAPEKMGRTHDDSCHELARSAWTTLPLDHAPDSTTAYSNIGFCLLTNLLTQNGTYSLEYVLQAQARITLSGAAGPNWGQSEKCWKQVQGSEAERMWITGLGAAGSAMGRAEDVWRFAARTPEASDAAAPSGEDGDFYALGWRIWPGPDGRQLTHWGGLTGVFTAMFRFSDGHVVVVLFNSAPQNYGNGFDALYTGLCQVRGLECRPKY</sequence>
<dbReference type="PANTHER" id="PTHR43283:SF3">
    <property type="entry name" value="BETA-LACTAMASE FAMILY PROTEIN (AFU_ORTHOLOGUE AFUA_5G07500)"/>
    <property type="match status" value="1"/>
</dbReference>
<evidence type="ECO:0000259" key="1">
    <source>
        <dbReference type="Pfam" id="PF00144"/>
    </source>
</evidence>
<dbReference type="SUPFAM" id="SSF56601">
    <property type="entry name" value="beta-lactamase/transpeptidase-like"/>
    <property type="match status" value="1"/>
</dbReference>
<dbReference type="Proteomes" id="UP001364156">
    <property type="component" value="Chromosome"/>
</dbReference>
<evidence type="ECO:0000313" key="2">
    <source>
        <dbReference type="EMBL" id="WWR47109.1"/>
    </source>
</evidence>
<dbReference type="PANTHER" id="PTHR43283">
    <property type="entry name" value="BETA-LACTAMASE-RELATED"/>
    <property type="match status" value="1"/>
</dbReference>
<dbReference type="Pfam" id="PF00144">
    <property type="entry name" value="Beta-lactamase"/>
    <property type="match status" value="1"/>
</dbReference>
<keyword evidence="2" id="KW-0378">Hydrolase</keyword>
<feature type="domain" description="Beta-lactamase-related" evidence="1">
    <location>
        <begin position="35"/>
        <end position="332"/>
    </location>
</feature>
<dbReference type="EMBL" id="CP146069">
    <property type="protein sequence ID" value="WWR47109.1"/>
    <property type="molecule type" value="Genomic_DNA"/>
</dbReference>
<keyword evidence="3" id="KW-1185">Reference proteome</keyword>
<dbReference type="InterPro" id="IPR012338">
    <property type="entry name" value="Beta-lactam/transpept-like"/>
</dbReference>
<protein>
    <submittedName>
        <fullName evidence="2">Serine hydrolase domain-containing protein</fullName>
        <ecNumber evidence="2">3.1.1.103</ecNumber>
    </submittedName>
</protein>
<dbReference type="EC" id="3.1.1.103" evidence="2"/>
<organism evidence="2 3">
    <name type="scientific">Roseovarius phycicola</name>
    <dbReference type="NCBI Taxonomy" id="3080976"/>
    <lineage>
        <taxon>Bacteria</taxon>
        <taxon>Pseudomonadati</taxon>
        <taxon>Pseudomonadota</taxon>
        <taxon>Alphaproteobacteria</taxon>
        <taxon>Rhodobacterales</taxon>
        <taxon>Roseobacteraceae</taxon>
        <taxon>Roseovarius</taxon>
    </lineage>
</organism>
<name>A0ABZ2HGE6_9RHOB</name>
<dbReference type="GO" id="GO:0016787">
    <property type="term" value="F:hydrolase activity"/>
    <property type="evidence" value="ECO:0007669"/>
    <property type="project" value="UniProtKB-KW"/>
</dbReference>